<protein>
    <recommendedName>
        <fullName evidence="9">Tetraspanin</fullName>
    </recommendedName>
</protein>
<dbReference type="InterPro" id="IPR018499">
    <property type="entry name" value="Tetraspanin/Peripherin"/>
</dbReference>
<proteinExistence type="inferred from homology"/>
<comment type="caution">
    <text evidence="7">The sequence shown here is derived from an EMBL/GenBank/DDBJ whole genome shotgun (WGS) entry which is preliminary data.</text>
</comment>
<dbReference type="EMBL" id="BFEA01000289">
    <property type="protein sequence ID" value="GBG78207.1"/>
    <property type="molecule type" value="Genomic_DNA"/>
</dbReference>
<comment type="subcellular location">
    <subcellularLocation>
        <location evidence="1">Membrane</location>
        <topology evidence="1">Multi-pass membrane protein</topology>
    </subcellularLocation>
</comment>
<evidence type="ECO:0000256" key="1">
    <source>
        <dbReference type="ARBA" id="ARBA00004141"/>
    </source>
</evidence>
<dbReference type="Pfam" id="PF00335">
    <property type="entry name" value="Tetraspanin"/>
    <property type="match status" value="1"/>
</dbReference>
<dbReference type="GO" id="GO:0016020">
    <property type="term" value="C:membrane"/>
    <property type="evidence" value="ECO:0007669"/>
    <property type="project" value="UniProtKB-SubCell"/>
</dbReference>
<keyword evidence="3 6" id="KW-0812">Transmembrane</keyword>
<dbReference type="PANTHER" id="PTHR32191">
    <property type="entry name" value="TETRASPANIN-8-RELATED"/>
    <property type="match status" value="1"/>
</dbReference>
<evidence type="ECO:0000256" key="3">
    <source>
        <dbReference type="ARBA" id="ARBA00022692"/>
    </source>
</evidence>
<evidence type="ECO:0000256" key="4">
    <source>
        <dbReference type="ARBA" id="ARBA00022989"/>
    </source>
</evidence>
<evidence type="ECO:0008006" key="9">
    <source>
        <dbReference type="Google" id="ProtNLM"/>
    </source>
</evidence>
<keyword evidence="4 6" id="KW-1133">Transmembrane helix</keyword>
<keyword evidence="5 6" id="KW-0472">Membrane</keyword>
<sequence>MGVSRFVVKYLNVLTLLMSIVILSAGIWLATKGGTQCERFLTVPVVFIGVSIFVISFLGCVGASKESTCLLWLYIIFLTLLLLLLTAFTIFTFVVTNESAGDTVSATGVREYRLGDYSTWLQKRVEDKDIWRRIKDCLSDLDVCGRLAKQHPQEITDVQLDALESGCCKPLDECGFVMVNTTYYTIKSPADTMDEDCGRYDNSPALRCYMCDSCKAGFLHTIKDRWRAVAFINLAVLAILTVALCCGCAARRSAKESRYGRLPK</sequence>
<feature type="transmembrane region" description="Helical" evidence="6">
    <location>
        <begin position="228"/>
        <end position="250"/>
    </location>
</feature>
<organism evidence="7 8">
    <name type="scientific">Chara braunii</name>
    <name type="common">Braun's stonewort</name>
    <dbReference type="NCBI Taxonomy" id="69332"/>
    <lineage>
        <taxon>Eukaryota</taxon>
        <taxon>Viridiplantae</taxon>
        <taxon>Streptophyta</taxon>
        <taxon>Charophyceae</taxon>
        <taxon>Charales</taxon>
        <taxon>Characeae</taxon>
        <taxon>Chara</taxon>
    </lineage>
</organism>
<feature type="transmembrane region" description="Helical" evidence="6">
    <location>
        <begin position="70"/>
        <end position="95"/>
    </location>
</feature>
<dbReference type="Proteomes" id="UP000265515">
    <property type="component" value="Unassembled WGS sequence"/>
</dbReference>
<reference evidence="7 8" key="1">
    <citation type="journal article" date="2018" name="Cell">
        <title>The Chara Genome: Secondary Complexity and Implications for Plant Terrestrialization.</title>
        <authorList>
            <person name="Nishiyama T."/>
            <person name="Sakayama H."/>
            <person name="Vries J.D."/>
            <person name="Buschmann H."/>
            <person name="Saint-Marcoux D."/>
            <person name="Ullrich K.K."/>
            <person name="Haas F.B."/>
            <person name="Vanderstraeten L."/>
            <person name="Becker D."/>
            <person name="Lang D."/>
            <person name="Vosolsobe S."/>
            <person name="Rombauts S."/>
            <person name="Wilhelmsson P.K.I."/>
            <person name="Janitza P."/>
            <person name="Kern R."/>
            <person name="Heyl A."/>
            <person name="Rumpler F."/>
            <person name="Villalobos L.I.A.C."/>
            <person name="Clay J.M."/>
            <person name="Skokan R."/>
            <person name="Toyoda A."/>
            <person name="Suzuki Y."/>
            <person name="Kagoshima H."/>
            <person name="Schijlen E."/>
            <person name="Tajeshwar N."/>
            <person name="Catarino B."/>
            <person name="Hetherington A.J."/>
            <person name="Saltykova A."/>
            <person name="Bonnot C."/>
            <person name="Breuninger H."/>
            <person name="Symeonidi A."/>
            <person name="Radhakrishnan G.V."/>
            <person name="Van Nieuwerburgh F."/>
            <person name="Deforce D."/>
            <person name="Chang C."/>
            <person name="Karol K.G."/>
            <person name="Hedrich R."/>
            <person name="Ulvskov P."/>
            <person name="Glockner G."/>
            <person name="Delwiche C.F."/>
            <person name="Petrasek J."/>
            <person name="Van de Peer Y."/>
            <person name="Friml J."/>
            <person name="Beilby M."/>
            <person name="Dolan L."/>
            <person name="Kohara Y."/>
            <person name="Sugano S."/>
            <person name="Fujiyama A."/>
            <person name="Delaux P.-M."/>
            <person name="Quint M."/>
            <person name="TheiBen G."/>
            <person name="Hagemann M."/>
            <person name="Harholt J."/>
            <person name="Dunand C."/>
            <person name="Zachgo S."/>
            <person name="Langdale J."/>
            <person name="Maumus F."/>
            <person name="Straeten D.V.D."/>
            <person name="Gould S.B."/>
            <person name="Rensing S.A."/>
        </authorList>
    </citation>
    <scope>NUCLEOTIDE SEQUENCE [LARGE SCALE GENOMIC DNA]</scope>
    <source>
        <strain evidence="7 8">S276</strain>
    </source>
</reference>
<gene>
    <name evidence="7" type="ORF">CBR_g26240</name>
</gene>
<dbReference type="PRINTS" id="PR00259">
    <property type="entry name" value="TMFOUR"/>
</dbReference>
<name>A0A388L7E1_CHABU</name>
<dbReference type="InterPro" id="IPR044991">
    <property type="entry name" value="TET_plant"/>
</dbReference>
<evidence type="ECO:0000313" key="8">
    <source>
        <dbReference type="Proteomes" id="UP000265515"/>
    </source>
</evidence>
<keyword evidence="8" id="KW-1185">Reference proteome</keyword>
<dbReference type="OMA" id="RSIHILM"/>
<dbReference type="STRING" id="69332.A0A388L7E1"/>
<feature type="transmembrane region" description="Helical" evidence="6">
    <location>
        <begin position="7"/>
        <end position="29"/>
    </location>
</feature>
<dbReference type="GO" id="GO:0009734">
    <property type="term" value="P:auxin-activated signaling pathway"/>
    <property type="evidence" value="ECO:0007669"/>
    <property type="project" value="InterPro"/>
</dbReference>
<dbReference type="OrthoDB" id="1892640at2759"/>
<feature type="transmembrane region" description="Helical" evidence="6">
    <location>
        <begin position="41"/>
        <end position="63"/>
    </location>
</feature>
<evidence type="ECO:0000256" key="6">
    <source>
        <dbReference type="SAM" id="Phobius"/>
    </source>
</evidence>
<dbReference type="InterPro" id="IPR018503">
    <property type="entry name" value="Tetraspanin_CS"/>
</dbReference>
<evidence type="ECO:0000313" key="7">
    <source>
        <dbReference type="EMBL" id="GBG78207.1"/>
    </source>
</evidence>
<evidence type="ECO:0000256" key="5">
    <source>
        <dbReference type="ARBA" id="ARBA00023136"/>
    </source>
</evidence>
<evidence type="ECO:0000256" key="2">
    <source>
        <dbReference type="ARBA" id="ARBA00006840"/>
    </source>
</evidence>
<dbReference type="PROSITE" id="PS00421">
    <property type="entry name" value="TM4_1"/>
    <property type="match status" value="1"/>
</dbReference>
<accession>A0A388L7E1</accession>
<comment type="similarity">
    <text evidence="2">Belongs to the tetraspanin (TM4SF) family.</text>
</comment>
<dbReference type="Gramene" id="GBG78207">
    <property type="protein sequence ID" value="GBG78207"/>
    <property type="gene ID" value="CBR_g26240"/>
</dbReference>
<dbReference type="AlphaFoldDB" id="A0A388L7E1"/>